<protein>
    <submittedName>
        <fullName evidence="2">Uncharacterized protein</fullName>
    </submittedName>
</protein>
<dbReference type="AlphaFoldDB" id="A0A451B4M1"/>
<proteinExistence type="predicted"/>
<dbReference type="EMBL" id="CAADFZ010000178">
    <property type="protein sequence ID" value="VFK67940.1"/>
    <property type="molecule type" value="Genomic_DNA"/>
</dbReference>
<dbReference type="EMBL" id="CAADGD010000177">
    <property type="protein sequence ID" value="VFK73240.1"/>
    <property type="molecule type" value="Genomic_DNA"/>
</dbReference>
<gene>
    <name evidence="1" type="ORF">BECKUNK1418G_GA0071005_11787</name>
    <name evidence="2" type="ORF">BECKUNK1418H_GA0071006_11777</name>
</gene>
<name>A0A451B4M1_9GAMM</name>
<sequence>MISASCEFLGCAKYGRIKAVFPANALDEWTPDGVRNVLAVSGKQKIKSMMCGGRYVQCVCLGFCGKRSSKDEMLGQRFDFRCNGDDGNACNHCKRVDAATGSPPLASLSTKADTYREKSLRSVAHHSWVIYWCPAAMISRLGRATK</sequence>
<accession>A0A451B4M1</accession>
<evidence type="ECO:0000313" key="1">
    <source>
        <dbReference type="EMBL" id="VFK67940.1"/>
    </source>
</evidence>
<reference evidence="2" key="1">
    <citation type="submission" date="2019-02" db="EMBL/GenBank/DDBJ databases">
        <authorList>
            <person name="Gruber-Vodicka R. H."/>
            <person name="Seah K. B. B."/>
        </authorList>
    </citation>
    <scope>NUCLEOTIDE SEQUENCE</scope>
    <source>
        <strain evidence="2">BECK_BY19</strain>
        <strain evidence="1">BECK_BY8</strain>
    </source>
</reference>
<evidence type="ECO:0000313" key="2">
    <source>
        <dbReference type="EMBL" id="VFK73240.1"/>
    </source>
</evidence>
<organism evidence="2">
    <name type="scientific">Candidatus Kentrum sp. UNK</name>
    <dbReference type="NCBI Taxonomy" id="2126344"/>
    <lineage>
        <taxon>Bacteria</taxon>
        <taxon>Pseudomonadati</taxon>
        <taxon>Pseudomonadota</taxon>
        <taxon>Gammaproteobacteria</taxon>
        <taxon>Candidatus Kentrum</taxon>
    </lineage>
</organism>